<dbReference type="AlphaFoldDB" id="A0A5E4S7K9"/>
<evidence type="ECO:0000313" key="2">
    <source>
        <dbReference type="EMBL" id="VVD71560.1"/>
    </source>
</evidence>
<dbReference type="EMBL" id="CABPRU010000001">
    <property type="protein sequence ID" value="VVD71560.1"/>
    <property type="molecule type" value="Genomic_DNA"/>
</dbReference>
<organism evidence="2 3">
    <name type="scientific">Pandoraea terrigena</name>
    <dbReference type="NCBI Taxonomy" id="2508292"/>
    <lineage>
        <taxon>Bacteria</taxon>
        <taxon>Pseudomonadati</taxon>
        <taxon>Pseudomonadota</taxon>
        <taxon>Betaproteobacteria</taxon>
        <taxon>Burkholderiales</taxon>
        <taxon>Burkholderiaceae</taxon>
        <taxon>Pandoraea</taxon>
    </lineage>
</organism>
<dbReference type="InterPro" id="IPR050904">
    <property type="entry name" value="Adhesion/Biosynth-related"/>
</dbReference>
<keyword evidence="3" id="KW-1185">Reference proteome</keyword>
<evidence type="ECO:0000259" key="1">
    <source>
        <dbReference type="PROSITE" id="PS50213"/>
    </source>
</evidence>
<gene>
    <name evidence="2" type="ORF">PTE31013_00638</name>
</gene>
<evidence type="ECO:0000313" key="3">
    <source>
        <dbReference type="Proteomes" id="UP000334380"/>
    </source>
</evidence>
<protein>
    <submittedName>
        <fullName evidence="2">Immunogenic protein MPB70</fullName>
    </submittedName>
</protein>
<accession>A0A5E4S7K9</accession>
<dbReference type="InterPro" id="IPR036378">
    <property type="entry name" value="FAS1_dom_sf"/>
</dbReference>
<proteinExistence type="predicted"/>
<dbReference type="SUPFAM" id="SSF82153">
    <property type="entry name" value="FAS1 domain"/>
    <property type="match status" value="1"/>
</dbReference>
<dbReference type="InterPro" id="IPR000782">
    <property type="entry name" value="FAS1_domain"/>
</dbReference>
<name>A0A5E4S7K9_9BURK</name>
<sequence>MHPLTRLVRKYKGFRFAKRHQWGEEMKTRYATGFLPVLVATCCVFGSTLSASAASMDNGEKTVMVGGATMYPSKNIIENAVNSKDHTTLVAAVKAGGLVDTLSGPGPFTVFAPTNEAFAALPAGTVDTLLKPENKATLDKVLTYHVVPGRLSTQDLMKAVKDAGGKAMLKTVEGDALTVTQKGGRLMVTDDKGGVAHIAISNVMQSNGVIHVVDKVLMP</sequence>
<dbReference type="PROSITE" id="PS50213">
    <property type="entry name" value="FAS1"/>
    <property type="match status" value="1"/>
</dbReference>
<dbReference type="FunFam" id="2.30.180.10:FF:000019">
    <property type="entry name" value="Cell surface lipoprotein"/>
    <property type="match status" value="1"/>
</dbReference>
<reference evidence="2 3" key="1">
    <citation type="submission" date="2019-08" db="EMBL/GenBank/DDBJ databases">
        <authorList>
            <person name="Peeters C."/>
        </authorList>
    </citation>
    <scope>NUCLEOTIDE SEQUENCE [LARGE SCALE GENOMIC DNA]</scope>
    <source>
        <strain evidence="2 3">LMG 31013</strain>
    </source>
</reference>
<dbReference type="GO" id="GO:0005615">
    <property type="term" value="C:extracellular space"/>
    <property type="evidence" value="ECO:0007669"/>
    <property type="project" value="TreeGrafter"/>
</dbReference>
<dbReference type="Pfam" id="PF02469">
    <property type="entry name" value="Fasciclin"/>
    <property type="match status" value="1"/>
</dbReference>
<feature type="domain" description="FAS1" evidence="1">
    <location>
        <begin position="73"/>
        <end position="217"/>
    </location>
</feature>
<dbReference type="PANTHER" id="PTHR10900">
    <property type="entry name" value="PERIOSTIN-RELATED"/>
    <property type="match status" value="1"/>
</dbReference>
<dbReference type="PANTHER" id="PTHR10900:SF77">
    <property type="entry name" value="FI19380P1"/>
    <property type="match status" value="1"/>
</dbReference>
<dbReference type="Proteomes" id="UP000334380">
    <property type="component" value="Unassembled WGS sequence"/>
</dbReference>
<dbReference type="Gene3D" id="2.30.180.10">
    <property type="entry name" value="FAS1 domain"/>
    <property type="match status" value="1"/>
</dbReference>
<dbReference type="SMART" id="SM00554">
    <property type="entry name" value="FAS1"/>
    <property type="match status" value="1"/>
</dbReference>